<dbReference type="Proteomes" id="UP000026915">
    <property type="component" value="Chromosome 2"/>
</dbReference>
<dbReference type="HOGENOM" id="CLU_1470687_0_0_1"/>
<gene>
    <name evidence="1" type="ORF">TCM_010443</name>
</gene>
<dbReference type="Gramene" id="EOY00553">
    <property type="protein sequence ID" value="EOY00553"/>
    <property type="gene ID" value="TCM_010443"/>
</dbReference>
<name>A0A061E7D9_THECC</name>
<proteinExistence type="predicted"/>
<dbReference type="PANTHER" id="PTHR37610">
    <property type="entry name" value="CCHC-TYPE DOMAIN-CONTAINING PROTEIN"/>
    <property type="match status" value="1"/>
</dbReference>
<dbReference type="InParanoid" id="A0A061E7D9"/>
<dbReference type="EMBL" id="CM001880">
    <property type="protein sequence ID" value="EOY00553.1"/>
    <property type="molecule type" value="Genomic_DNA"/>
</dbReference>
<protein>
    <submittedName>
        <fullName evidence="1">Uncharacterized protein</fullName>
    </submittedName>
</protein>
<evidence type="ECO:0000313" key="2">
    <source>
        <dbReference type="Proteomes" id="UP000026915"/>
    </source>
</evidence>
<dbReference type="eggNOG" id="KOG0017">
    <property type="taxonomic scope" value="Eukaryota"/>
</dbReference>
<keyword evidence="2" id="KW-1185">Reference proteome</keyword>
<sequence length="184" mass="21279">MTPPIASNVFFMNSAIKIWETLKQRFSQLDDTRICNQQCTLSNLTQGPRSVDSYFTKLNTIWEELKSYRPLPHYKAYSLVLRAESKRNLYVTQPLSEFSVMMVVNDKGKNKNDLICSHYGKKGHVKEKCYRIIGFLENFKFTRGISNHAKNRSTANSAVSSHQLEQEEETIGFMSQMILIKNQV</sequence>
<reference evidence="1 2" key="1">
    <citation type="journal article" date="2013" name="Genome Biol.">
        <title>The genome sequence of the most widely cultivated cacao type and its use to identify candidate genes regulating pod color.</title>
        <authorList>
            <person name="Motamayor J.C."/>
            <person name="Mockaitis K."/>
            <person name="Schmutz J."/>
            <person name="Haiminen N."/>
            <person name="Iii D.L."/>
            <person name="Cornejo O."/>
            <person name="Findley S.D."/>
            <person name="Zheng P."/>
            <person name="Utro F."/>
            <person name="Royaert S."/>
            <person name="Saski C."/>
            <person name="Jenkins J."/>
            <person name="Podicheti R."/>
            <person name="Zhao M."/>
            <person name="Scheffler B.E."/>
            <person name="Stack J.C."/>
            <person name="Feltus F.A."/>
            <person name="Mustiga G.M."/>
            <person name="Amores F."/>
            <person name="Phillips W."/>
            <person name="Marelli J.P."/>
            <person name="May G.D."/>
            <person name="Shapiro H."/>
            <person name="Ma J."/>
            <person name="Bustamante C.D."/>
            <person name="Schnell R.J."/>
            <person name="Main D."/>
            <person name="Gilbert D."/>
            <person name="Parida L."/>
            <person name="Kuhn D.N."/>
        </authorList>
    </citation>
    <scope>NUCLEOTIDE SEQUENCE [LARGE SCALE GENOMIC DNA]</scope>
    <source>
        <strain evidence="2">cv. Matina 1-6</strain>
    </source>
</reference>
<dbReference type="OMA" id="LICSHYG"/>
<evidence type="ECO:0000313" key="1">
    <source>
        <dbReference type="EMBL" id="EOY00553.1"/>
    </source>
</evidence>
<dbReference type="PANTHER" id="PTHR37610:SF94">
    <property type="entry name" value="RETROTRANSPOSON COPIA-LIKE N-TERMINAL DOMAIN-CONTAINING PROTEIN"/>
    <property type="match status" value="1"/>
</dbReference>
<accession>A0A061E7D9</accession>
<dbReference type="AlphaFoldDB" id="A0A061E7D9"/>
<organism evidence="1 2">
    <name type="scientific">Theobroma cacao</name>
    <name type="common">Cacao</name>
    <name type="synonym">Cocoa</name>
    <dbReference type="NCBI Taxonomy" id="3641"/>
    <lineage>
        <taxon>Eukaryota</taxon>
        <taxon>Viridiplantae</taxon>
        <taxon>Streptophyta</taxon>
        <taxon>Embryophyta</taxon>
        <taxon>Tracheophyta</taxon>
        <taxon>Spermatophyta</taxon>
        <taxon>Magnoliopsida</taxon>
        <taxon>eudicotyledons</taxon>
        <taxon>Gunneridae</taxon>
        <taxon>Pentapetalae</taxon>
        <taxon>rosids</taxon>
        <taxon>malvids</taxon>
        <taxon>Malvales</taxon>
        <taxon>Malvaceae</taxon>
        <taxon>Byttnerioideae</taxon>
        <taxon>Theobroma</taxon>
    </lineage>
</organism>